<dbReference type="PRINTS" id="PR01590">
    <property type="entry name" value="HTHFIS"/>
</dbReference>
<proteinExistence type="predicted"/>
<dbReference type="InterPro" id="IPR058031">
    <property type="entry name" value="AAA_lid_NorR"/>
</dbReference>
<sequence length="549" mass="62533">MKNINTGIIIVDMTKNICIRSTEAASSICVEGEQVPGRISKLIYGAGNKSETTVEERDYLLEYSHSTDEGYSTFTVADITELNRMELENRILNKSIEYVQDAVYAIDREGRELVLNRIERFMPAYREKLVREMMEVFETGQAVLGNYNKYITLDHKEIHMLSTLVPVKDGDEVIAVLLINRYLNRIQETLSRVQNLQLKNRISGNAKLPDNNTSYTFEDIIGESKSLVEVKERAMKASSSNIPILIQGETGTGKELFAQSIHNASPNSREPFLAINCAAIPGTLLESILFGTKKGIYTGAENTEGLMEQAGEGTLFLDEINSMSMDLQAKLLRSLQEKKVRRLGSGKEIPINCRIISSVNEDPEKLISDGRLRKDFFYRIAALTLVVPPLRDRERDILRLSNFFIEKFSRIYGKFVTGMSPQLEELFMLHKWPGNIRELEHVIESSFNFIDNETYLTTRNLPNYFQIKANEDKFSEQRDIMNTSNMEMRTDSLPQLLNEIEKGVIMSTLKKNGGNITKSAEKLGIKRQNLQSRMNKLKISKSIVFDRED</sequence>
<dbReference type="Gene3D" id="1.10.8.60">
    <property type="match status" value="1"/>
</dbReference>
<keyword evidence="7" id="KW-1185">Reference proteome</keyword>
<evidence type="ECO:0000256" key="1">
    <source>
        <dbReference type="ARBA" id="ARBA00022741"/>
    </source>
</evidence>
<dbReference type="InterPro" id="IPR025662">
    <property type="entry name" value="Sigma_54_int_dom_ATP-bd_1"/>
</dbReference>
<dbReference type="SUPFAM" id="SSF55785">
    <property type="entry name" value="PYP-like sensor domain (PAS domain)"/>
    <property type="match status" value="1"/>
</dbReference>
<dbReference type="InterPro" id="IPR003593">
    <property type="entry name" value="AAA+_ATPase"/>
</dbReference>
<dbReference type="RefSeq" id="WP_094762596.1">
    <property type="nucleotide sequence ID" value="NZ_FQZL01000004.1"/>
</dbReference>
<dbReference type="InterPro" id="IPR009057">
    <property type="entry name" value="Homeodomain-like_sf"/>
</dbReference>
<dbReference type="InterPro" id="IPR002078">
    <property type="entry name" value="Sigma_54_int"/>
</dbReference>
<organism evidence="6 7">
    <name type="scientific">Dethiosulfatibacter aminovorans DSM 17477</name>
    <dbReference type="NCBI Taxonomy" id="1121476"/>
    <lineage>
        <taxon>Bacteria</taxon>
        <taxon>Bacillati</taxon>
        <taxon>Bacillota</taxon>
        <taxon>Tissierellia</taxon>
        <taxon>Dethiosulfatibacter</taxon>
    </lineage>
</organism>
<dbReference type="InterPro" id="IPR027417">
    <property type="entry name" value="P-loop_NTPase"/>
</dbReference>
<dbReference type="CDD" id="cd00009">
    <property type="entry name" value="AAA"/>
    <property type="match status" value="1"/>
</dbReference>
<dbReference type="PROSITE" id="PS00675">
    <property type="entry name" value="SIGMA54_INTERACT_1"/>
    <property type="match status" value="1"/>
</dbReference>
<dbReference type="PROSITE" id="PS50045">
    <property type="entry name" value="SIGMA54_INTERACT_4"/>
    <property type="match status" value="1"/>
</dbReference>
<name>A0A1M6AAK9_9FIRM</name>
<evidence type="ECO:0000256" key="2">
    <source>
        <dbReference type="ARBA" id="ARBA00022840"/>
    </source>
</evidence>
<dbReference type="Gene3D" id="1.10.10.60">
    <property type="entry name" value="Homeodomain-like"/>
    <property type="match status" value="1"/>
</dbReference>
<dbReference type="SUPFAM" id="SSF52540">
    <property type="entry name" value="P-loop containing nucleoside triphosphate hydrolases"/>
    <property type="match status" value="1"/>
</dbReference>
<dbReference type="Pfam" id="PF02954">
    <property type="entry name" value="HTH_8"/>
    <property type="match status" value="1"/>
</dbReference>
<evidence type="ECO:0000259" key="5">
    <source>
        <dbReference type="PROSITE" id="PS50045"/>
    </source>
</evidence>
<dbReference type="InterPro" id="IPR002197">
    <property type="entry name" value="HTH_Fis"/>
</dbReference>
<accession>A0A1M6AAK9</accession>
<dbReference type="SMART" id="SM00382">
    <property type="entry name" value="AAA"/>
    <property type="match status" value="1"/>
</dbReference>
<dbReference type="GO" id="GO:0005524">
    <property type="term" value="F:ATP binding"/>
    <property type="evidence" value="ECO:0007669"/>
    <property type="project" value="UniProtKB-KW"/>
</dbReference>
<evidence type="ECO:0000313" key="7">
    <source>
        <dbReference type="Proteomes" id="UP000184052"/>
    </source>
</evidence>
<dbReference type="PROSITE" id="PS00688">
    <property type="entry name" value="SIGMA54_INTERACT_3"/>
    <property type="match status" value="1"/>
</dbReference>
<dbReference type="GO" id="GO:0006355">
    <property type="term" value="P:regulation of DNA-templated transcription"/>
    <property type="evidence" value="ECO:0007669"/>
    <property type="project" value="InterPro"/>
</dbReference>
<dbReference type="PANTHER" id="PTHR32071:SF74">
    <property type="entry name" value="TRANSCRIPTIONAL ACTIVATOR ROCR"/>
    <property type="match status" value="1"/>
</dbReference>
<protein>
    <submittedName>
        <fullName evidence="6">Arginine utilization regulatory protein</fullName>
    </submittedName>
</protein>
<keyword evidence="2" id="KW-0067">ATP-binding</keyword>
<dbReference type="EMBL" id="FQZL01000004">
    <property type="protein sequence ID" value="SHI33554.1"/>
    <property type="molecule type" value="Genomic_DNA"/>
</dbReference>
<reference evidence="6 7" key="1">
    <citation type="submission" date="2016-11" db="EMBL/GenBank/DDBJ databases">
        <authorList>
            <person name="Jaros S."/>
            <person name="Januszkiewicz K."/>
            <person name="Wedrychowicz H."/>
        </authorList>
    </citation>
    <scope>NUCLEOTIDE SEQUENCE [LARGE SCALE GENOMIC DNA]</scope>
    <source>
        <strain evidence="6 7">DSM 17477</strain>
    </source>
</reference>
<evidence type="ECO:0000313" key="6">
    <source>
        <dbReference type="EMBL" id="SHI33554.1"/>
    </source>
</evidence>
<feature type="domain" description="Sigma-54 factor interaction" evidence="5">
    <location>
        <begin position="220"/>
        <end position="448"/>
    </location>
</feature>
<dbReference type="PANTHER" id="PTHR32071">
    <property type="entry name" value="TRANSCRIPTIONAL REGULATORY PROTEIN"/>
    <property type="match status" value="1"/>
</dbReference>
<dbReference type="InterPro" id="IPR025944">
    <property type="entry name" value="Sigma_54_int_dom_CS"/>
</dbReference>
<dbReference type="AlphaFoldDB" id="A0A1M6AAK9"/>
<dbReference type="Pfam" id="PF00158">
    <property type="entry name" value="Sigma54_activat"/>
    <property type="match status" value="1"/>
</dbReference>
<evidence type="ECO:0000256" key="3">
    <source>
        <dbReference type="ARBA" id="ARBA00023015"/>
    </source>
</evidence>
<keyword evidence="4" id="KW-0804">Transcription</keyword>
<dbReference type="OrthoDB" id="5411866at2"/>
<keyword evidence="1" id="KW-0547">Nucleotide-binding</keyword>
<gene>
    <name evidence="6" type="ORF">SAMN02745751_00051</name>
</gene>
<dbReference type="SUPFAM" id="SSF46689">
    <property type="entry name" value="Homeodomain-like"/>
    <property type="match status" value="1"/>
</dbReference>
<dbReference type="STRING" id="1121476.SAMN02745751_00051"/>
<dbReference type="Gene3D" id="3.40.50.300">
    <property type="entry name" value="P-loop containing nucleotide triphosphate hydrolases"/>
    <property type="match status" value="1"/>
</dbReference>
<dbReference type="FunFam" id="3.40.50.300:FF:000006">
    <property type="entry name" value="DNA-binding transcriptional regulator NtrC"/>
    <property type="match status" value="1"/>
</dbReference>
<dbReference type="Pfam" id="PF25601">
    <property type="entry name" value="AAA_lid_14"/>
    <property type="match status" value="1"/>
</dbReference>
<keyword evidence="3" id="KW-0805">Transcription regulation</keyword>
<dbReference type="Proteomes" id="UP000184052">
    <property type="component" value="Unassembled WGS sequence"/>
</dbReference>
<dbReference type="InterPro" id="IPR035965">
    <property type="entry name" value="PAS-like_dom_sf"/>
</dbReference>
<evidence type="ECO:0000256" key="4">
    <source>
        <dbReference type="ARBA" id="ARBA00023163"/>
    </source>
</evidence>
<dbReference type="GO" id="GO:0043565">
    <property type="term" value="F:sequence-specific DNA binding"/>
    <property type="evidence" value="ECO:0007669"/>
    <property type="project" value="InterPro"/>
</dbReference>